<keyword evidence="1" id="KW-0732">Signal</keyword>
<evidence type="ECO:0000313" key="2">
    <source>
        <dbReference type="EMBL" id="KAG7095532.1"/>
    </source>
</evidence>
<feature type="chain" id="PRO_5040240877" evidence="1">
    <location>
        <begin position="27"/>
        <end position="189"/>
    </location>
</feature>
<dbReference type="RefSeq" id="XP_043012002.1">
    <property type="nucleotide sequence ID" value="XM_043150912.1"/>
</dbReference>
<evidence type="ECO:0000313" key="3">
    <source>
        <dbReference type="Proteomes" id="UP001049176"/>
    </source>
</evidence>
<organism evidence="2 3">
    <name type="scientific">Marasmius oreades</name>
    <name type="common">fairy-ring Marasmius</name>
    <dbReference type="NCBI Taxonomy" id="181124"/>
    <lineage>
        <taxon>Eukaryota</taxon>
        <taxon>Fungi</taxon>
        <taxon>Dikarya</taxon>
        <taxon>Basidiomycota</taxon>
        <taxon>Agaricomycotina</taxon>
        <taxon>Agaricomycetes</taxon>
        <taxon>Agaricomycetidae</taxon>
        <taxon>Agaricales</taxon>
        <taxon>Marasmiineae</taxon>
        <taxon>Marasmiaceae</taxon>
        <taxon>Marasmius</taxon>
    </lineage>
</organism>
<keyword evidence="3" id="KW-1185">Reference proteome</keyword>
<dbReference type="EMBL" id="CM032183">
    <property type="protein sequence ID" value="KAG7095532.1"/>
    <property type="molecule type" value="Genomic_DNA"/>
</dbReference>
<reference evidence="2" key="1">
    <citation type="journal article" date="2021" name="Genome Biol. Evol.">
        <title>The assembled and annotated genome of the fairy-ring fungus Marasmius oreades.</title>
        <authorList>
            <person name="Hiltunen M."/>
            <person name="Ament-Velasquez S.L."/>
            <person name="Johannesson H."/>
        </authorList>
    </citation>
    <scope>NUCLEOTIDE SEQUENCE</scope>
    <source>
        <strain evidence="2">03SP1</strain>
    </source>
</reference>
<dbReference type="OrthoDB" id="425925at2759"/>
<sequence>MHSFKLVHSFLLITFFVGIGCLAATAKPPYYIISNAETPSFGRPGLTPVGKRRAEECIPNLFSNLNIGQIITCKVDKDGEAGHECPAANATIVPLAKLLGLNITTCGTGEESNDDCVHDKIHKFNLNSNQSTLIAWGASDMDDLVENADINDNGLDEDLLGLHSDLILIINGGKTIQSSMNCTGIDGPA</sequence>
<dbReference type="AlphaFoldDB" id="A0A9P7S556"/>
<proteinExistence type="predicted"/>
<dbReference type="KEGG" id="more:E1B28_006269"/>
<accession>A0A9P7S556</accession>
<gene>
    <name evidence="2" type="ORF">E1B28_006269</name>
</gene>
<protein>
    <submittedName>
        <fullName evidence="2">Uncharacterized protein</fullName>
    </submittedName>
</protein>
<comment type="caution">
    <text evidence="2">The sequence shown here is derived from an EMBL/GenBank/DDBJ whole genome shotgun (WGS) entry which is preliminary data.</text>
</comment>
<dbReference type="GeneID" id="66075345"/>
<dbReference type="Proteomes" id="UP001049176">
    <property type="component" value="Chromosome 3"/>
</dbReference>
<name>A0A9P7S556_9AGAR</name>
<feature type="signal peptide" evidence="1">
    <location>
        <begin position="1"/>
        <end position="26"/>
    </location>
</feature>
<dbReference type="PROSITE" id="PS51257">
    <property type="entry name" value="PROKAR_LIPOPROTEIN"/>
    <property type="match status" value="1"/>
</dbReference>
<evidence type="ECO:0000256" key="1">
    <source>
        <dbReference type="SAM" id="SignalP"/>
    </source>
</evidence>